<evidence type="ECO:0000313" key="2">
    <source>
        <dbReference type="EMBL" id="KAE9533295.1"/>
    </source>
</evidence>
<evidence type="ECO:0000256" key="1">
    <source>
        <dbReference type="SAM" id="MobiDB-lite"/>
    </source>
</evidence>
<gene>
    <name evidence="2" type="ORF">AGLY_009336</name>
</gene>
<dbReference type="EMBL" id="VYZN01000036">
    <property type="protein sequence ID" value="KAE9533295.1"/>
    <property type="molecule type" value="Genomic_DNA"/>
</dbReference>
<feature type="region of interest" description="Disordered" evidence="1">
    <location>
        <begin position="136"/>
        <end position="172"/>
    </location>
</feature>
<proteinExistence type="predicted"/>
<keyword evidence="3" id="KW-1185">Reference proteome</keyword>
<feature type="compositionally biased region" description="Basic and acidic residues" evidence="1">
    <location>
        <begin position="142"/>
        <end position="158"/>
    </location>
</feature>
<dbReference type="Proteomes" id="UP000475862">
    <property type="component" value="Unassembled WGS sequence"/>
</dbReference>
<name>A0A6G0TI36_APHGL</name>
<comment type="caution">
    <text evidence="2">The sequence shown here is derived from an EMBL/GenBank/DDBJ whole genome shotgun (WGS) entry which is preliminary data.</text>
</comment>
<dbReference type="AlphaFoldDB" id="A0A6G0TI36"/>
<organism evidence="2 3">
    <name type="scientific">Aphis glycines</name>
    <name type="common">Soybean aphid</name>
    <dbReference type="NCBI Taxonomy" id="307491"/>
    <lineage>
        <taxon>Eukaryota</taxon>
        <taxon>Metazoa</taxon>
        <taxon>Ecdysozoa</taxon>
        <taxon>Arthropoda</taxon>
        <taxon>Hexapoda</taxon>
        <taxon>Insecta</taxon>
        <taxon>Pterygota</taxon>
        <taxon>Neoptera</taxon>
        <taxon>Paraneoptera</taxon>
        <taxon>Hemiptera</taxon>
        <taxon>Sternorrhyncha</taxon>
        <taxon>Aphidomorpha</taxon>
        <taxon>Aphidoidea</taxon>
        <taxon>Aphididae</taxon>
        <taxon>Aphidini</taxon>
        <taxon>Aphis</taxon>
        <taxon>Aphis</taxon>
    </lineage>
</organism>
<sequence>MKSLLINKAFDRLRLKNFKRKLMNEEFDNIINFEKYLNKCETKKVNYIISAYKRQAEEFFQFLILTKQEYLVKLYYVKIIFVLYYKNLYTNILAASKCAIEGSFSHSPVQELERLAFDRSFTATEVNTLRRIATAVGRHKSRTEQRETADDDRERGTESSHSGHGGHATSTR</sequence>
<reference evidence="2 3" key="1">
    <citation type="submission" date="2019-08" db="EMBL/GenBank/DDBJ databases">
        <title>The genome of the soybean aphid Biotype 1, its phylome, world population structure and adaptation to the North American continent.</title>
        <authorList>
            <person name="Giordano R."/>
            <person name="Donthu R.K."/>
            <person name="Hernandez A.G."/>
            <person name="Wright C.L."/>
            <person name="Zimin A.V."/>
        </authorList>
    </citation>
    <scope>NUCLEOTIDE SEQUENCE [LARGE SCALE GENOMIC DNA]</scope>
    <source>
        <tissue evidence="2">Whole aphids</tissue>
    </source>
</reference>
<accession>A0A6G0TI36</accession>
<protein>
    <submittedName>
        <fullName evidence="2">Uncharacterized protein</fullName>
    </submittedName>
</protein>
<evidence type="ECO:0000313" key="3">
    <source>
        <dbReference type="Proteomes" id="UP000475862"/>
    </source>
</evidence>